<dbReference type="AlphaFoldDB" id="A0A9X3EH15"/>
<keyword evidence="3 6" id="KW-1133">Transmembrane helix</keyword>
<dbReference type="InterPro" id="IPR005828">
    <property type="entry name" value="MFS_sugar_transport-like"/>
</dbReference>
<evidence type="ECO:0000256" key="5">
    <source>
        <dbReference type="SAM" id="MobiDB-lite"/>
    </source>
</evidence>
<organism evidence="8 9">
    <name type="scientific">Parathalassolituus penaei</name>
    <dbReference type="NCBI Taxonomy" id="2997323"/>
    <lineage>
        <taxon>Bacteria</taxon>
        <taxon>Pseudomonadati</taxon>
        <taxon>Pseudomonadota</taxon>
        <taxon>Gammaproteobacteria</taxon>
        <taxon>Oceanospirillales</taxon>
        <taxon>Oceanospirillaceae</taxon>
        <taxon>Parathalassolituus</taxon>
    </lineage>
</organism>
<feature type="transmembrane region" description="Helical" evidence="6">
    <location>
        <begin position="73"/>
        <end position="91"/>
    </location>
</feature>
<dbReference type="InterPro" id="IPR020846">
    <property type="entry name" value="MFS_dom"/>
</dbReference>
<dbReference type="Pfam" id="PF00083">
    <property type="entry name" value="Sugar_tr"/>
    <property type="match status" value="1"/>
</dbReference>
<reference evidence="8" key="1">
    <citation type="submission" date="2022-11" db="EMBL/GenBank/DDBJ databases">
        <title>Parathalassolutuus dongxingensis gen. nov., sp. nov., a novel member of family Oceanospirillaceae isolated from a coastal shrimp pond in Guangxi, China.</title>
        <authorList>
            <person name="Chen H."/>
        </authorList>
    </citation>
    <scope>NUCLEOTIDE SEQUENCE</scope>
    <source>
        <strain evidence="8">G-43</strain>
    </source>
</reference>
<dbReference type="PROSITE" id="PS50850">
    <property type="entry name" value="MFS"/>
    <property type="match status" value="1"/>
</dbReference>
<gene>
    <name evidence="8" type="ORF">OUO13_03235</name>
</gene>
<evidence type="ECO:0000313" key="9">
    <source>
        <dbReference type="Proteomes" id="UP001150830"/>
    </source>
</evidence>
<dbReference type="RefSeq" id="WP_283172404.1">
    <property type="nucleotide sequence ID" value="NZ_JAPNOA010000016.1"/>
</dbReference>
<feature type="region of interest" description="Disordered" evidence="5">
    <location>
        <begin position="405"/>
        <end position="432"/>
    </location>
</feature>
<dbReference type="Pfam" id="PF07690">
    <property type="entry name" value="MFS_1"/>
    <property type="match status" value="1"/>
</dbReference>
<dbReference type="GO" id="GO:0005886">
    <property type="term" value="C:plasma membrane"/>
    <property type="evidence" value="ECO:0007669"/>
    <property type="project" value="TreeGrafter"/>
</dbReference>
<evidence type="ECO:0000256" key="6">
    <source>
        <dbReference type="SAM" id="Phobius"/>
    </source>
</evidence>
<feature type="transmembrane region" description="Helical" evidence="6">
    <location>
        <begin position="156"/>
        <end position="178"/>
    </location>
</feature>
<keyword evidence="4 6" id="KW-0472">Membrane</keyword>
<evidence type="ECO:0000256" key="3">
    <source>
        <dbReference type="ARBA" id="ARBA00022989"/>
    </source>
</evidence>
<dbReference type="SUPFAM" id="SSF103473">
    <property type="entry name" value="MFS general substrate transporter"/>
    <property type="match status" value="1"/>
</dbReference>
<proteinExistence type="predicted"/>
<feature type="transmembrane region" description="Helical" evidence="6">
    <location>
        <begin position="232"/>
        <end position="253"/>
    </location>
</feature>
<evidence type="ECO:0000256" key="1">
    <source>
        <dbReference type="ARBA" id="ARBA00004370"/>
    </source>
</evidence>
<keyword evidence="2 6" id="KW-0812">Transmembrane</keyword>
<dbReference type="EMBL" id="JAPNOA010000016">
    <property type="protein sequence ID" value="MCY0964186.1"/>
    <property type="molecule type" value="Genomic_DNA"/>
</dbReference>
<dbReference type="Gene3D" id="1.20.1250.20">
    <property type="entry name" value="MFS general substrate transporter like domains"/>
    <property type="match status" value="2"/>
</dbReference>
<comment type="subcellular location">
    <subcellularLocation>
        <location evidence="1">Membrane</location>
    </subcellularLocation>
</comment>
<dbReference type="InterPro" id="IPR047200">
    <property type="entry name" value="MFS_YcaD-like"/>
</dbReference>
<dbReference type="InterPro" id="IPR011701">
    <property type="entry name" value="MFS"/>
</dbReference>
<dbReference type="InterPro" id="IPR036259">
    <property type="entry name" value="MFS_trans_sf"/>
</dbReference>
<dbReference type="PANTHER" id="PTHR23521">
    <property type="entry name" value="TRANSPORTER MFS SUPERFAMILY"/>
    <property type="match status" value="1"/>
</dbReference>
<feature type="domain" description="Major facilitator superfamily (MFS) profile" evidence="7">
    <location>
        <begin position="199"/>
        <end position="432"/>
    </location>
</feature>
<evidence type="ECO:0000256" key="2">
    <source>
        <dbReference type="ARBA" id="ARBA00022692"/>
    </source>
</evidence>
<dbReference type="GO" id="GO:0022857">
    <property type="term" value="F:transmembrane transporter activity"/>
    <property type="evidence" value="ECO:0007669"/>
    <property type="project" value="InterPro"/>
</dbReference>
<comment type="caution">
    <text evidence="8">The sequence shown here is derived from an EMBL/GenBank/DDBJ whole genome shotgun (WGS) entry which is preliminary data.</text>
</comment>
<sequence>MLPMIIPIASLLMGVSLLLLGNGLLTTLLALRGSMEGYSDSLIGLISSGYFFGYFVGFFLAIPLLRRIGHIRAFALCAAVASCVVLLHVLINDPWIWIALRVVTGTVMVILYSIIESWLNNQATPTSRGRIFAVYMVVNLASLAITQQFLRLDSPMAFTLFALSAMLVCISLVPITWTRLTQPVVADVKRQSLRRLFKLAPVALAGAFLSGVVMGAFWGLGPLYAQKIGFDSNAIAMFMSCGILGGALGQFPLGRFSDRYDRRVVLLWIAVAGALVSFAMWVLPDVYWLVLTLIGLWGCATFAIYPVSIAHLVDHLEPGEALSGGSTVLLLHGVGAAIGPAIAGQMMELMSANALALFYCVALAILALFTLKKVALSKAMKEEEPTDTQPFAAMVRTTPTVLEMLQDGEPSAANGAAQDQQKPAADSGKPAL</sequence>
<keyword evidence="9" id="KW-1185">Reference proteome</keyword>
<dbReference type="Proteomes" id="UP001150830">
    <property type="component" value="Unassembled WGS sequence"/>
</dbReference>
<dbReference type="PANTHER" id="PTHR23521:SF3">
    <property type="entry name" value="MFS TRANSPORTER"/>
    <property type="match status" value="1"/>
</dbReference>
<feature type="transmembrane region" description="Helical" evidence="6">
    <location>
        <begin position="199"/>
        <end position="220"/>
    </location>
</feature>
<feature type="transmembrane region" description="Helical" evidence="6">
    <location>
        <begin position="131"/>
        <end position="150"/>
    </location>
</feature>
<accession>A0A9X3EH15</accession>
<evidence type="ECO:0000313" key="8">
    <source>
        <dbReference type="EMBL" id="MCY0964186.1"/>
    </source>
</evidence>
<feature type="transmembrane region" description="Helical" evidence="6">
    <location>
        <begin position="321"/>
        <end position="343"/>
    </location>
</feature>
<feature type="transmembrane region" description="Helical" evidence="6">
    <location>
        <begin position="289"/>
        <end position="309"/>
    </location>
</feature>
<feature type="transmembrane region" description="Helical" evidence="6">
    <location>
        <begin position="349"/>
        <end position="371"/>
    </location>
</feature>
<evidence type="ECO:0000259" key="7">
    <source>
        <dbReference type="PROSITE" id="PS50850"/>
    </source>
</evidence>
<feature type="transmembrane region" description="Helical" evidence="6">
    <location>
        <begin position="42"/>
        <end position="61"/>
    </location>
</feature>
<evidence type="ECO:0000256" key="4">
    <source>
        <dbReference type="ARBA" id="ARBA00023136"/>
    </source>
</evidence>
<protein>
    <submittedName>
        <fullName evidence="8">MFS transporter</fullName>
    </submittedName>
</protein>
<feature type="transmembrane region" description="Helical" evidence="6">
    <location>
        <begin position="97"/>
        <end position="119"/>
    </location>
</feature>
<feature type="transmembrane region" description="Helical" evidence="6">
    <location>
        <begin position="265"/>
        <end position="283"/>
    </location>
</feature>
<name>A0A9X3EH15_9GAMM</name>
<dbReference type="CDD" id="cd17477">
    <property type="entry name" value="MFS_YcaD_like"/>
    <property type="match status" value="1"/>
</dbReference>